<dbReference type="Gene3D" id="1.20.58.1520">
    <property type="match status" value="1"/>
</dbReference>
<accession>A0ABQ7I2P2</accession>
<keyword evidence="1" id="KW-0175">Coiled coil</keyword>
<gene>
    <name evidence="2" type="ORF">TCON_0109</name>
</gene>
<dbReference type="EMBL" id="SBIQ01000003">
    <property type="protein sequence ID" value="KAF7684736.1"/>
    <property type="molecule type" value="Genomic_DNA"/>
</dbReference>
<keyword evidence="3" id="KW-1185">Reference proteome</keyword>
<sequence>MDSNELTGIQTRLTTLHSALSRLLPISKLDSHPFDHFKCKISEITETIDRLITKVNQEIEIKEKENKELYEQLENIKRKIGDRSITEYTHLTNIEICKEYLNNEMEKISCIYQGMIIEAKTIKDEIVKIKRELGLEDGKNDEGDEIDTQKLKEIKNELLEIQEVRRIKEKNKNKTLEKIKELYRKMSIDSGDDVDTKIINDKEVTVGEVERKYLDLKEKYEERMMRFTKTKREIEEMLNIIGESIERDIPKLTGDVLSEEYLTKIEIFLENLKKEEEIKFNEIFDDTEVMLKETLDIFGIEYKKYEKSKKSLKEMRNRINELQPRKELFLSTVNLIKKRNDFVKKMIDFEKVASDPKRLFKSSFQLVNEEKFRKNAVPTLLKIEEELMREIDFFESRFGKFIYLGGNYKKELEEDINGRIINKAVFINNKCETPRKKK</sequence>
<reference evidence="2 3" key="1">
    <citation type="submission" date="2019-01" db="EMBL/GenBank/DDBJ databases">
        <title>Genomes sequencing and comparative genomics of infectious freshwater microsporidia, Cucumispora dikerogammari and Thelohania contejeani.</title>
        <authorList>
            <person name="Cormier A."/>
            <person name="Giraud I."/>
            <person name="Wattier R."/>
            <person name="Teixeira M."/>
            <person name="Grandjean F."/>
            <person name="Rigaud T."/>
            <person name="Cordaux R."/>
        </authorList>
    </citation>
    <scope>NUCLEOTIDE SEQUENCE [LARGE SCALE GENOMIC DNA]</scope>
    <source>
        <strain evidence="2">T1</strain>
        <tissue evidence="2">Spores</tissue>
    </source>
</reference>
<proteinExistence type="predicted"/>
<organism evidence="2 3">
    <name type="scientific">Astathelohania contejeani</name>
    <dbReference type="NCBI Taxonomy" id="164912"/>
    <lineage>
        <taxon>Eukaryota</taxon>
        <taxon>Fungi</taxon>
        <taxon>Fungi incertae sedis</taxon>
        <taxon>Microsporidia</taxon>
        <taxon>Astathelohaniidae</taxon>
        <taxon>Astathelohania</taxon>
    </lineage>
</organism>
<evidence type="ECO:0000256" key="1">
    <source>
        <dbReference type="SAM" id="Coils"/>
    </source>
</evidence>
<dbReference type="Proteomes" id="UP001516464">
    <property type="component" value="Unassembled WGS sequence"/>
</dbReference>
<evidence type="ECO:0000313" key="3">
    <source>
        <dbReference type="Proteomes" id="UP001516464"/>
    </source>
</evidence>
<feature type="coiled-coil region" evidence="1">
    <location>
        <begin position="52"/>
        <end position="79"/>
    </location>
</feature>
<comment type="caution">
    <text evidence="2">The sequence shown here is derived from an EMBL/GenBank/DDBJ whole genome shotgun (WGS) entry which is preliminary data.</text>
</comment>
<evidence type="ECO:0000313" key="2">
    <source>
        <dbReference type="EMBL" id="KAF7684736.1"/>
    </source>
</evidence>
<name>A0ABQ7I2P2_9MICR</name>
<protein>
    <submittedName>
        <fullName evidence="2">Uncharacterized protein</fullName>
    </submittedName>
</protein>